<evidence type="ECO:0008006" key="5">
    <source>
        <dbReference type="Google" id="ProtNLM"/>
    </source>
</evidence>
<proteinExistence type="predicted"/>
<dbReference type="AlphaFoldDB" id="A0A0B1SR71"/>
<evidence type="ECO:0000313" key="3">
    <source>
        <dbReference type="EMBL" id="KHJ86401.1"/>
    </source>
</evidence>
<sequence>MGTTHSLIYQFHNLSIHYQLFALVTLGEAWPLFNVHRLVISRPQPNLVTKVRVELSENAKQHFIDSKRVFEDSVEIRVEEPLMMRQPNLPVPIIRLAQNTEMQLETAWPQSVVEYSVPPEFARRLSVTKSGRVRARSITGPAAVVIHRTDLPDNETSIVPITVAGVDALDVMLTTKLEPATSTTLMHLPVGAKIVLKVVFRDSKGREITASSKISYRPHRFDLTEIVPSDSNRTLTITLKSAGETVLKIWDTVEPTQNVYIRLSAAEMFYPLTRRPIVSDIVCFTSPLGCTEEQLAAMSSVRAPFECIASFSNNKIGPAVNILSTKAVFSPKLGSYACVIESQEAGQIRLDITGASQMDLNLVAKWSSDSQIREAATTTVFHMAMHVVEEEASFHR</sequence>
<dbReference type="InterPro" id="IPR045197">
    <property type="entry name" value="NUP210-like"/>
</dbReference>
<reference evidence="3 4" key="1">
    <citation type="submission" date="2014-03" db="EMBL/GenBank/DDBJ databases">
        <title>Draft genome of the hookworm Oesophagostomum dentatum.</title>
        <authorList>
            <person name="Mitreva M."/>
        </authorList>
    </citation>
    <scope>NUCLEOTIDE SEQUENCE [LARGE SCALE GENOMIC DNA]</scope>
    <source>
        <strain evidence="3 4">OD-Hann</strain>
    </source>
</reference>
<dbReference type="Proteomes" id="UP000053660">
    <property type="component" value="Unassembled WGS sequence"/>
</dbReference>
<feature type="domain" description="NUP210 C-terminal Ig-like" evidence="1">
    <location>
        <begin position="288"/>
        <end position="394"/>
    </location>
</feature>
<evidence type="ECO:0000313" key="4">
    <source>
        <dbReference type="Proteomes" id="UP000053660"/>
    </source>
</evidence>
<dbReference type="EMBL" id="KN560547">
    <property type="protein sequence ID" value="KHJ86401.1"/>
    <property type="molecule type" value="Genomic_DNA"/>
</dbReference>
<protein>
    <recommendedName>
        <fullName evidence="5">BIG2 domain-containing protein</fullName>
    </recommendedName>
</protein>
<dbReference type="Pfam" id="PF22957">
    <property type="entry name" value="NUP210_Ig"/>
    <property type="match status" value="1"/>
</dbReference>
<organism evidence="3 4">
    <name type="scientific">Oesophagostomum dentatum</name>
    <name type="common">Nodular worm</name>
    <dbReference type="NCBI Taxonomy" id="61180"/>
    <lineage>
        <taxon>Eukaryota</taxon>
        <taxon>Metazoa</taxon>
        <taxon>Ecdysozoa</taxon>
        <taxon>Nematoda</taxon>
        <taxon>Chromadorea</taxon>
        <taxon>Rhabditida</taxon>
        <taxon>Rhabditina</taxon>
        <taxon>Rhabditomorpha</taxon>
        <taxon>Strongyloidea</taxon>
        <taxon>Strongylidae</taxon>
        <taxon>Oesophagostomum</taxon>
    </lineage>
</organism>
<evidence type="ECO:0000259" key="1">
    <source>
        <dbReference type="Pfam" id="PF22957"/>
    </source>
</evidence>
<dbReference type="InterPro" id="IPR055094">
    <property type="entry name" value="NUP210_Ig15"/>
</dbReference>
<name>A0A0B1SR71_OESDE</name>
<dbReference type="OrthoDB" id="5808772at2759"/>
<feature type="non-terminal residue" evidence="3">
    <location>
        <position position="396"/>
    </location>
</feature>
<gene>
    <name evidence="3" type="ORF">OESDEN_13853</name>
</gene>
<feature type="domain" description="NUP210 Ig-like" evidence="2">
    <location>
        <begin position="171"/>
        <end position="264"/>
    </location>
</feature>
<accession>A0A0B1SR71</accession>
<dbReference type="PANTHER" id="PTHR23019:SF0">
    <property type="entry name" value="NUCLEAR PORE MEMBRANE GLYCOPROTEIN 210"/>
    <property type="match status" value="1"/>
</dbReference>
<dbReference type="InterPro" id="IPR055095">
    <property type="entry name" value="NUP210_Ig_C"/>
</dbReference>
<dbReference type="PANTHER" id="PTHR23019">
    <property type="entry name" value="NUCLEAR PORE MEMBRANE GLYCOPROTEIN GP210-RELATED"/>
    <property type="match status" value="1"/>
</dbReference>
<dbReference type="Pfam" id="PF22959">
    <property type="entry name" value="Ig_NUP210_15th"/>
    <property type="match status" value="1"/>
</dbReference>
<dbReference type="GO" id="GO:0005643">
    <property type="term" value="C:nuclear pore"/>
    <property type="evidence" value="ECO:0007669"/>
    <property type="project" value="TreeGrafter"/>
</dbReference>
<evidence type="ECO:0000259" key="2">
    <source>
        <dbReference type="Pfam" id="PF22959"/>
    </source>
</evidence>
<keyword evidence="4" id="KW-1185">Reference proteome</keyword>